<proteinExistence type="predicted"/>
<dbReference type="GO" id="GO:0006355">
    <property type="term" value="P:regulation of DNA-templated transcription"/>
    <property type="evidence" value="ECO:0007669"/>
    <property type="project" value="InterPro"/>
</dbReference>
<reference evidence="7" key="1">
    <citation type="journal article" date="2015" name="Nature">
        <title>Complex archaea that bridge the gap between prokaryotes and eukaryotes.</title>
        <authorList>
            <person name="Spang A."/>
            <person name="Saw J.H."/>
            <person name="Jorgensen S.L."/>
            <person name="Zaremba-Niedzwiedzka K."/>
            <person name="Martijn J."/>
            <person name="Lind A.E."/>
            <person name="van Eijk R."/>
            <person name="Schleper C."/>
            <person name="Guy L."/>
            <person name="Ettema T.J."/>
        </authorList>
    </citation>
    <scope>NUCLEOTIDE SEQUENCE</scope>
</reference>
<protein>
    <recommendedName>
        <fullName evidence="6">Sigma-54 factor interaction domain-containing protein</fullName>
    </recommendedName>
</protein>
<evidence type="ECO:0000256" key="2">
    <source>
        <dbReference type="ARBA" id="ARBA00022840"/>
    </source>
</evidence>
<dbReference type="Gene3D" id="3.40.50.300">
    <property type="entry name" value="P-loop containing nucleotide triphosphate hydrolases"/>
    <property type="match status" value="1"/>
</dbReference>
<keyword evidence="4" id="KW-0238">DNA-binding</keyword>
<sequence>MVTATTAKESEATLIGRSLCIRSLRHHLLRLSGYDVNVLLEGESGTGKELVARLVHRVSARRDGPFVGVNCAAIHESLLESELFGHEAGAFTGAEQATVGFLRAADGGTILLDEVGDMSESLQSKLLRVLEERAVIPVGGTQPVPIDIRVIAATNRDLARAVEEGTFRRDLYYRLNVIRLDIEPLRRRREDISLLVEYLLRQVATALALPVRSVSPAAMAILMAHDWPGNVRELGNVIQRAYVLGRRPVIEPEDLPTDVFGGATEAGAEAFAPLQVALRDHICLALEVSNGVRSQAARLLGIDRKSLWRMMRRFDL</sequence>
<dbReference type="AlphaFoldDB" id="A0A0F9TXV5"/>
<dbReference type="PRINTS" id="PR01590">
    <property type="entry name" value="HTHFIS"/>
</dbReference>
<dbReference type="CDD" id="cd00009">
    <property type="entry name" value="AAA"/>
    <property type="match status" value="1"/>
</dbReference>
<dbReference type="InterPro" id="IPR002078">
    <property type="entry name" value="Sigma_54_int"/>
</dbReference>
<keyword evidence="5" id="KW-0804">Transcription</keyword>
<dbReference type="SUPFAM" id="SSF46689">
    <property type="entry name" value="Homeodomain-like"/>
    <property type="match status" value="1"/>
</dbReference>
<dbReference type="InterPro" id="IPR003593">
    <property type="entry name" value="AAA+_ATPase"/>
</dbReference>
<dbReference type="PANTHER" id="PTHR32071:SF57">
    <property type="entry name" value="C4-DICARBOXYLATE TRANSPORT TRANSCRIPTIONAL REGULATORY PROTEIN DCTD"/>
    <property type="match status" value="1"/>
</dbReference>
<dbReference type="InterPro" id="IPR027417">
    <property type="entry name" value="P-loop_NTPase"/>
</dbReference>
<feature type="domain" description="Sigma-54 factor interaction" evidence="6">
    <location>
        <begin position="14"/>
        <end position="243"/>
    </location>
</feature>
<keyword evidence="2" id="KW-0067">ATP-binding</keyword>
<dbReference type="EMBL" id="LAZR01000154">
    <property type="protein sequence ID" value="KKN85845.1"/>
    <property type="molecule type" value="Genomic_DNA"/>
</dbReference>
<comment type="caution">
    <text evidence="7">The sequence shown here is derived from an EMBL/GenBank/DDBJ whole genome shotgun (WGS) entry which is preliminary data.</text>
</comment>
<keyword evidence="1" id="KW-0547">Nucleotide-binding</keyword>
<dbReference type="PROSITE" id="PS00676">
    <property type="entry name" value="SIGMA54_INTERACT_2"/>
    <property type="match status" value="1"/>
</dbReference>
<dbReference type="PROSITE" id="PS00688">
    <property type="entry name" value="SIGMA54_INTERACT_3"/>
    <property type="match status" value="1"/>
</dbReference>
<dbReference type="InterPro" id="IPR025944">
    <property type="entry name" value="Sigma_54_int_dom_CS"/>
</dbReference>
<evidence type="ECO:0000256" key="5">
    <source>
        <dbReference type="ARBA" id="ARBA00023163"/>
    </source>
</evidence>
<evidence type="ECO:0000259" key="6">
    <source>
        <dbReference type="PROSITE" id="PS50045"/>
    </source>
</evidence>
<evidence type="ECO:0000256" key="4">
    <source>
        <dbReference type="ARBA" id="ARBA00023125"/>
    </source>
</evidence>
<dbReference type="GO" id="GO:0043565">
    <property type="term" value="F:sequence-specific DNA binding"/>
    <property type="evidence" value="ECO:0007669"/>
    <property type="project" value="InterPro"/>
</dbReference>
<dbReference type="Pfam" id="PF00158">
    <property type="entry name" value="Sigma54_activat"/>
    <property type="match status" value="1"/>
</dbReference>
<dbReference type="InterPro" id="IPR025943">
    <property type="entry name" value="Sigma_54_int_dom_ATP-bd_2"/>
</dbReference>
<accession>A0A0F9TXV5</accession>
<gene>
    <name evidence="7" type="ORF">LCGC14_0274630</name>
</gene>
<dbReference type="PROSITE" id="PS00675">
    <property type="entry name" value="SIGMA54_INTERACT_1"/>
    <property type="match status" value="1"/>
</dbReference>
<dbReference type="GO" id="GO:0005524">
    <property type="term" value="F:ATP binding"/>
    <property type="evidence" value="ECO:0007669"/>
    <property type="project" value="UniProtKB-KW"/>
</dbReference>
<evidence type="ECO:0000313" key="7">
    <source>
        <dbReference type="EMBL" id="KKN85845.1"/>
    </source>
</evidence>
<dbReference type="Gene3D" id="1.10.8.60">
    <property type="match status" value="1"/>
</dbReference>
<dbReference type="InterPro" id="IPR058031">
    <property type="entry name" value="AAA_lid_NorR"/>
</dbReference>
<dbReference type="InterPro" id="IPR009057">
    <property type="entry name" value="Homeodomain-like_sf"/>
</dbReference>
<dbReference type="PANTHER" id="PTHR32071">
    <property type="entry name" value="TRANSCRIPTIONAL REGULATORY PROTEIN"/>
    <property type="match status" value="1"/>
</dbReference>
<dbReference type="SMART" id="SM00382">
    <property type="entry name" value="AAA"/>
    <property type="match status" value="1"/>
</dbReference>
<dbReference type="InterPro" id="IPR002197">
    <property type="entry name" value="HTH_Fis"/>
</dbReference>
<dbReference type="Gene3D" id="1.10.10.60">
    <property type="entry name" value="Homeodomain-like"/>
    <property type="match status" value="1"/>
</dbReference>
<dbReference type="SUPFAM" id="SSF52540">
    <property type="entry name" value="P-loop containing nucleoside triphosphate hydrolases"/>
    <property type="match status" value="1"/>
</dbReference>
<dbReference type="Pfam" id="PF02954">
    <property type="entry name" value="HTH_8"/>
    <property type="match status" value="1"/>
</dbReference>
<evidence type="ECO:0000256" key="3">
    <source>
        <dbReference type="ARBA" id="ARBA00023015"/>
    </source>
</evidence>
<dbReference type="FunFam" id="3.40.50.300:FF:000006">
    <property type="entry name" value="DNA-binding transcriptional regulator NtrC"/>
    <property type="match status" value="1"/>
</dbReference>
<dbReference type="InterPro" id="IPR025662">
    <property type="entry name" value="Sigma_54_int_dom_ATP-bd_1"/>
</dbReference>
<keyword evidence="3" id="KW-0805">Transcription regulation</keyword>
<evidence type="ECO:0000256" key="1">
    <source>
        <dbReference type="ARBA" id="ARBA00022741"/>
    </source>
</evidence>
<organism evidence="7">
    <name type="scientific">marine sediment metagenome</name>
    <dbReference type="NCBI Taxonomy" id="412755"/>
    <lineage>
        <taxon>unclassified sequences</taxon>
        <taxon>metagenomes</taxon>
        <taxon>ecological metagenomes</taxon>
    </lineage>
</organism>
<dbReference type="Pfam" id="PF25601">
    <property type="entry name" value="AAA_lid_14"/>
    <property type="match status" value="1"/>
</dbReference>
<dbReference type="PROSITE" id="PS50045">
    <property type="entry name" value="SIGMA54_INTERACT_4"/>
    <property type="match status" value="1"/>
</dbReference>
<name>A0A0F9TXV5_9ZZZZ</name>